<dbReference type="RefSeq" id="WP_047251059.1">
    <property type="nucleotide sequence ID" value="NZ_CP011367.1"/>
</dbReference>
<evidence type="ECO:0000259" key="4">
    <source>
        <dbReference type="PROSITE" id="PS50206"/>
    </source>
</evidence>
<dbReference type="Gene3D" id="3.90.190.10">
    <property type="entry name" value="Protein tyrosine phosphatase superfamily"/>
    <property type="match status" value="1"/>
</dbReference>
<dbReference type="CDD" id="cd14505">
    <property type="entry name" value="CDKN3-like"/>
    <property type="match status" value="1"/>
</dbReference>
<dbReference type="OrthoDB" id="9806482at2"/>
<protein>
    <recommendedName>
        <fullName evidence="1">protein-tyrosine-phosphatase</fullName>
        <ecNumber evidence="1">3.1.3.48</ecNumber>
    </recommendedName>
</protein>
<dbReference type="SMART" id="SM00404">
    <property type="entry name" value="PTPc_motif"/>
    <property type="match status" value="1"/>
</dbReference>
<dbReference type="InterPro" id="IPR001763">
    <property type="entry name" value="Rhodanese-like_dom"/>
</dbReference>
<keyword evidence="6" id="KW-1185">Reference proteome</keyword>
<dbReference type="STRING" id="106634.TVD_05855"/>
<dbReference type="SUPFAM" id="SSF52799">
    <property type="entry name" value="(Phosphotyrosine protein) phosphatases II"/>
    <property type="match status" value="1"/>
</dbReference>
<dbReference type="AlphaFoldDB" id="A0A0G3G3C9"/>
<dbReference type="InterPro" id="IPR050561">
    <property type="entry name" value="PTP"/>
</dbReference>
<reference evidence="5 6" key="1">
    <citation type="submission" date="2015-04" db="EMBL/GenBank/DDBJ databases">
        <title>Complete Sequence for the Genome of the Thioalkalivibrio versutus D301.</title>
        <authorList>
            <person name="Mu T."/>
            <person name="Zhou J."/>
            <person name="Xu X."/>
        </authorList>
    </citation>
    <scope>NUCLEOTIDE SEQUENCE [LARGE SCALE GENOMIC DNA]</scope>
    <source>
        <strain evidence="5 6">D301</strain>
    </source>
</reference>
<feature type="domain" description="Tyrosine specific protein phosphatases" evidence="3">
    <location>
        <begin position="105"/>
        <end position="172"/>
    </location>
</feature>
<dbReference type="EMBL" id="CP011367">
    <property type="protein sequence ID" value="AKJ94914.1"/>
    <property type="molecule type" value="Genomic_DNA"/>
</dbReference>
<dbReference type="KEGG" id="tvr:TVD_05855"/>
<evidence type="ECO:0000256" key="1">
    <source>
        <dbReference type="ARBA" id="ARBA00013064"/>
    </source>
</evidence>
<sequence>MTSPKAGQTPSLDIGVIHLPEGGAIGMTRCPGKRPDGTSCAAQDVEADLAALWGWSASVLVTLNQGSELTDLGVPDLGKSVQAAGVRWLHLPIGDMAAPDRPWEEGWQDVGPQVHQRLRAGERVVFHCGGGQGRAGTIAALTLIERGYSPDDAIREVRAARPGAIESPDQERYLRRLPRTA</sequence>
<dbReference type="InterPro" id="IPR003595">
    <property type="entry name" value="Tyr_Pase_cat"/>
</dbReference>
<dbReference type="InterPro" id="IPR029021">
    <property type="entry name" value="Prot-tyrosine_phosphatase-like"/>
</dbReference>
<accession>A0A0G3G3C9</accession>
<evidence type="ECO:0000256" key="2">
    <source>
        <dbReference type="ARBA" id="ARBA00022801"/>
    </source>
</evidence>
<keyword evidence="2" id="KW-0378">Hydrolase</keyword>
<evidence type="ECO:0000259" key="3">
    <source>
        <dbReference type="PROSITE" id="PS50056"/>
    </source>
</evidence>
<dbReference type="GO" id="GO:0004725">
    <property type="term" value="F:protein tyrosine phosphatase activity"/>
    <property type="evidence" value="ECO:0007669"/>
    <property type="project" value="UniProtKB-EC"/>
</dbReference>
<organism evidence="5 6">
    <name type="scientific">Thioalkalivibrio versutus</name>
    <dbReference type="NCBI Taxonomy" id="106634"/>
    <lineage>
        <taxon>Bacteria</taxon>
        <taxon>Pseudomonadati</taxon>
        <taxon>Pseudomonadota</taxon>
        <taxon>Gammaproteobacteria</taxon>
        <taxon>Chromatiales</taxon>
        <taxon>Ectothiorhodospiraceae</taxon>
        <taxon>Thioalkalivibrio</taxon>
    </lineage>
</organism>
<dbReference type="InterPro" id="IPR057023">
    <property type="entry name" value="PTP-SAK"/>
</dbReference>
<dbReference type="PANTHER" id="PTHR23339">
    <property type="entry name" value="TYROSINE SPECIFIC PROTEIN PHOSPHATASE AND DUAL SPECIFICITY PROTEIN PHOSPHATASE"/>
    <property type="match status" value="1"/>
</dbReference>
<evidence type="ECO:0000313" key="6">
    <source>
        <dbReference type="Proteomes" id="UP000064201"/>
    </source>
</evidence>
<evidence type="ECO:0000313" key="5">
    <source>
        <dbReference type="EMBL" id="AKJ94914.1"/>
    </source>
</evidence>
<dbReference type="FunFam" id="3.90.190.10:FF:000157">
    <property type="entry name" value="Protein-tyrosine phosphatase"/>
    <property type="match status" value="1"/>
</dbReference>
<dbReference type="EC" id="3.1.3.48" evidence="1"/>
<gene>
    <name evidence="5" type="ORF">TVD_05855</name>
</gene>
<feature type="domain" description="Rhodanese" evidence="4">
    <location>
        <begin position="89"/>
        <end position="166"/>
    </location>
</feature>
<dbReference type="InterPro" id="IPR000387">
    <property type="entry name" value="Tyr_Pase_dom"/>
</dbReference>
<dbReference type="Proteomes" id="UP000064201">
    <property type="component" value="Chromosome"/>
</dbReference>
<name>A0A0G3G3C9_9GAMM</name>
<dbReference type="PROSITE" id="PS50056">
    <property type="entry name" value="TYR_PHOSPHATASE_2"/>
    <property type="match status" value="1"/>
</dbReference>
<dbReference type="PROSITE" id="PS50206">
    <property type="entry name" value="RHODANESE_3"/>
    <property type="match status" value="1"/>
</dbReference>
<proteinExistence type="predicted"/>
<dbReference type="Pfam" id="PF22784">
    <property type="entry name" value="PTP-SAK"/>
    <property type="match status" value="1"/>
</dbReference>
<dbReference type="PATRIC" id="fig|106634.4.peg.1193"/>